<dbReference type="OrthoDB" id="4484645at2"/>
<feature type="transmembrane region" description="Helical" evidence="1">
    <location>
        <begin position="229"/>
        <end position="251"/>
    </location>
</feature>
<evidence type="ECO:0000313" key="3">
    <source>
        <dbReference type="EMBL" id="RRD30815.1"/>
    </source>
</evidence>
<keyword evidence="1" id="KW-1133">Transmembrane helix</keyword>
<dbReference type="Pfam" id="PF25928">
    <property type="entry name" value="DUF7973"/>
    <property type="match status" value="2"/>
</dbReference>
<reference evidence="3 4" key="1">
    <citation type="submission" date="2018-11" db="EMBL/GenBank/DDBJ databases">
        <title>Genomes From Bacteria Associated with the Canine Oral Cavity: a Test Case for Automated Genome-Based Taxonomic Assignment.</title>
        <authorList>
            <person name="Coil D.A."/>
            <person name="Jospin G."/>
            <person name="Darling A.E."/>
            <person name="Wallis C."/>
            <person name="Davis I.J."/>
            <person name="Harris S."/>
            <person name="Eisen J.A."/>
            <person name="Holcombe L.J."/>
            <person name="O'Flynn C."/>
        </authorList>
    </citation>
    <scope>NUCLEOTIDE SEQUENCE [LARGE SCALE GENOMIC DNA]</scope>
    <source>
        <strain evidence="3 4">OH5050</strain>
    </source>
</reference>
<feature type="transmembrane region" description="Helical" evidence="1">
    <location>
        <begin position="296"/>
        <end position="317"/>
    </location>
</feature>
<dbReference type="InterPro" id="IPR058279">
    <property type="entry name" value="DUF7973"/>
</dbReference>
<feature type="transmembrane region" description="Helical" evidence="1">
    <location>
        <begin position="135"/>
        <end position="156"/>
    </location>
</feature>
<feature type="transmembrane region" description="Helical" evidence="1">
    <location>
        <begin position="67"/>
        <end position="85"/>
    </location>
</feature>
<evidence type="ECO:0000313" key="4">
    <source>
        <dbReference type="Proteomes" id="UP000271272"/>
    </source>
</evidence>
<keyword evidence="4" id="KW-1185">Reference proteome</keyword>
<evidence type="ECO:0000259" key="2">
    <source>
        <dbReference type="Pfam" id="PF25928"/>
    </source>
</evidence>
<keyword evidence="1" id="KW-0472">Membrane</keyword>
<dbReference type="Proteomes" id="UP000271272">
    <property type="component" value="Unassembled WGS sequence"/>
</dbReference>
<feature type="transmembrane region" description="Helical" evidence="1">
    <location>
        <begin position="263"/>
        <end position="284"/>
    </location>
</feature>
<dbReference type="RefSeq" id="WP_124932727.1">
    <property type="nucleotide sequence ID" value="NZ_JAGFOU010000002.1"/>
</dbReference>
<feature type="domain" description="DUF7973" evidence="2">
    <location>
        <begin position="13"/>
        <end position="152"/>
    </location>
</feature>
<feature type="transmembrane region" description="Helical" evidence="1">
    <location>
        <begin position="105"/>
        <end position="128"/>
    </location>
</feature>
<keyword evidence="1" id="KW-0812">Transmembrane</keyword>
<evidence type="ECO:0000256" key="1">
    <source>
        <dbReference type="SAM" id="Phobius"/>
    </source>
</evidence>
<comment type="caution">
    <text evidence="3">The sequence shown here is derived from an EMBL/GenBank/DDBJ whole genome shotgun (WGS) entry which is preliminary data.</text>
</comment>
<feature type="transmembrane region" description="Helical" evidence="1">
    <location>
        <begin position="33"/>
        <end position="55"/>
    </location>
</feature>
<feature type="domain" description="DUF7973" evidence="2">
    <location>
        <begin position="237"/>
        <end position="351"/>
    </location>
</feature>
<sequence>MFIASLGIFLFGVILAMAGGAVGASIGGNYAFVLTGLSVITSWGVFAFTGSTFAFDYIAFGPFMGPHIAFAGGAAAAVYAAYRGYMEDGKDVNSPLAGLGRPDVLLVGAAFGVLGYLLQIGISMIPWFGGHTDSVALTVLLSGMTARVAFGGARLFSGSLHNADKFAQGKRGLARIAPGTNGRWLEWQERPGQVITIGSFFGAAAGGVSLFLAGNVGARLTELGMDGSLAASLANTFPFAISAVIILFLITNRSMPVQHHVTNIGGLATIQFFPILMGSTFATFQWTETSTWDSRTWLIAAAAVLIGGVFGVVAASFGELAARLWYNRGTSHIDPPAGAIWICNTIVVSLAALLS</sequence>
<accession>A0A3P1VBL7</accession>
<gene>
    <name evidence="3" type="ORF">EII10_01545</name>
</gene>
<organism evidence="3 4">
    <name type="scientific">Actinomyces bowdenii</name>
    <dbReference type="NCBI Taxonomy" id="131109"/>
    <lineage>
        <taxon>Bacteria</taxon>
        <taxon>Bacillati</taxon>
        <taxon>Actinomycetota</taxon>
        <taxon>Actinomycetes</taxon>
        <taxon>Actinomycetales</taxon>
        <taxon>Actinomycetaceae</taxon>
        <taxon>Actinomyces</taxon>
    </lineage>
</organism>
<dbReference type="EMBL" id="RQZC01000001">
    <property type="protein sequence ID" value="RRD30815.1"/>
    <property type="molecule type" value="Genomic_DNA"/>
</dbReference>
<feature type="transmembrane region" description="Helical" evidence="1">
    <location>
        <begin position="194"/>
        <end position="217"/>
    </location>
</feature>
<dbReference type="AlphaFoldDB" id="A0A3P1VBL7"/>
<proteinExistence type="predicted"/>
<protein>
    <recommendedName>
        <fullName evidence="2">DUF7973 domain-containing protein</fullName>
    </recommendedName>
</protein>
<name>A0A3P1VBL7_9ACTO</name>